<feature type="domain" description="HAMP" evidence="13">
    <location>
        <begin position="290"/>
        <end position="342"/>
    </location>
</feature>
<comment type="subcellular location">
    <subcellularLocation>
        <location evidence="2">Cell membrane</location>
    </subcellularLocation>
</comment>
<keyword evidence="11" id="KW-0472">Membrane</keyword>
<evidence type="ECO:0000256" key="9">
    <source>
        <dbReference type="ARBA" id="ARBA00022840"/>
    </source>
</evidence>
<evidence type="ECO:0000259" key="13">
    <source>
        <dbReference type="PROSITE" id="PS50885"/>
    </source>
</evidence>
<dbReference type="FunFam" id="1.10.287.130:FF:000038">
    <property type="entry name" value="Sensory transduction histidine kinase"/>
    <property type="match status" value="1"/>
</dbReference>
<evidence type="ECO:0000259" key="12">
    <source>
        <dbReference type="PROSITE" id="PS50109"/>
    </source>
</evidence>
<dbReference type="Pfam" id="PF00672">
    <property type="entry name" value="HAMP"/>
    <property type="match status" value="1"/>
</dbReference>
<evidence type="ECO:0000313" key="14">
    <source>
        <dbReference type="EMBL" id="QJR10671.1"/>
    </source>
</evidence>
<dbReference type="PROSITE" id="PS50109">
    <property type="entry name" value="HIS_KIN"/>
    <property type="match status" value="1"/>
</dbReference>
<evidence type="ECO:0000256" key="2">
    <source>
        <dbReference type="ARBA" id="ARBA00004236"/>
    </source>
</evidence>
<organism evidence="14 15">
    <name type="scientific">Usitatibacter rugosus</name>
    <dbReference type="NCBI Taxonomy" id="2732067"/>
    <lineage>
        <taxon>Bacteria</taxon>
        <taxon>Pseudomonadati</taxon>
        <taxon>Pseudomonadota</taxon>
        <taxon>Betaproteobacteria</taxon>
        <taxon>Nitrosomonadales</taxon>
        <taxon>Usitatibacteraceae</taxon>
        <taxon>Usitatibacter</taxon>
    </lineage>
</organism>
<feature type="domain" description="Histidine kinase" evidence="12">
    <location>
        <begin position="368"/>
        <end position="586"/>
    </location>
</feature>
<evidence type="ECO:0000256" key="3">
    <source>
        <dbReference type="ARBA" id="ARBA00012438"/>
    </source>
</evidence>
<dbReference type="SMART" id="SM00387">
    <property type="entry name" value="HATPase_c"/>
    <property type="match status" value="1"/>
</dbReference>
<dbReference type="EC" id="2.7.13.3" evidence="3"/>
<dbReference type="CDD" id="cd06225">
    <property type="entry name" value="HAMP"/>
    <property type="match status" value="1"/>
</dbReference>
<dbReference type="PANTHER" id="PTHR43711">
    <property type="entry name" value="TWO-COMPONENT HISTIDINE KINASE"/>
    <property type="match status" value="1"/>
</dbReference>
<dbReference type="Gene3D" id="3.30.450.20">
    <property type="entry name" value="PAS domain"/>
    <property type="match status" value="1"/>
</dbReference>
<dbReference type="Gene3D" id="3.30.565.10">
    <property type="entry name" value="Histidine kinase-like ATPase, C-terminal domain"/>
    <property type="match status" value="1"/>
</dbReference>
<dbReference type="InterPro" id="IPR003660">
    <property type="entry name" value="HAMP_dom"/>
</dbReference>
<reference evidence="14 15" key="1">
    <citation type="submission" date="2020-04" db="EMBL/GenBank/DDBJ databases">
        <title>Usitatibacter rugosus gen. nov., sp. nov. and Usitatibacter palustris sp. nov., novel members of Usitatibacteraceae fam. nov. within the order Nitrosomonadales isolated from soil.</title>
        <authorList>
            <person name="Huber K.J."/>
            <person name="Neumann-Schaal M."/>
            <person name="Geppert A."/>
            <person name="Luckner M."/>
            <person name="Wanner G."/>
            <person name="Overmann J."/>
        </authorList>
    </citation>
    <scope>NUCLEOTIDE SEQUENCE [LARGE SCALE GENOMIC DNA]</scope>
    <source>
        <strain evidence="14 15">0125_3</strain>
    </source>
</reference>
<proteinExistence type="predicted"/>
<dbReference type="InterPro" id="IPR005467">
    <property type="entry name" value="His_kinase_dom"/>
</dbReference>
<name>A0A6M4GTP4_9PROT</name>
<dbReference type="InterPro" id="IPR003594">
    <property type="entry name" value="HATPase_dom"/>
</dbReference>
<keyword evidence="15" id="KW-1185">Reference proteome</keyword>
<evidence type="ECO:0000256" key="6">
    <source>
        <dbReference type="ARBA" id="ARBA00022679"/>
    </source>
</evidence>
<dbReference type="InterPro" id="IPR050736">
    <property type="entry name" value="Sensor_HK_Regulatory"/>
</dbReference>
<keyword evidence="7" id="KW-0547">Nucleotide-binding</keyword>
<dbReference type="AlphaFoldDB" id="A0A6M4GTP4"/>
<gene>
    <name evidence="14" type="primary">rcsC_12</name>
    <name evidence="14" type="ORF">DSM104443_01738</name>
</gene>
<dbReference type="CDD" id="cd18773">
    <property type="entry name" value="PDC1_HK_sensor"/>
    <property type="match status" value="1"/>
</dbReference>
<dbReference type="SUPFAM" id="SSF158472">
    <property type="entry name" value="HAMP domain-like"/>
    <property type="match status" value="1"/>
</dbReference>
<protein>
    <recommendedName>
        <fullName evidence="3">histidine kinase</fullName>
        <ecNumber evidence="3">2.7.13.3</ecNumber>
    </recommendedName>
</protein>
<evidence type="ECO:0000256" key="1">
    <source>
        <dbReference type="ARBA" id="ARBA00000085"/>
    </source>
</evidence>
<dbReference type="Proteomes" id="UP000501534">
    <property type="component" value="Chromosome"/>
</dbReference>
<dbReference type="SMART" id="SM00304">
    <property type="entry name" value="HAMP"/>
    <property type="match status" value="1"/>
</dbReference>
<evidence type="ECO:0000256" key="10">
    <source>
        <dbReference type="ARBA" id="ARBA00023012"/>
    </source>
</evidence>
<keyword evidence="9" id="KW-0067">ATP-binding</keyword>
<sequence>MGGTLVVSQLIGVSFDYTEIQESSTAAQALEVRSAVDTIDQHMLGIERQVREVSALPWSSGLLGAEDRRQEYQRLMKLVPAIAEIRYVDALGVERIRASRTERDVIDGRQRSESATELREARRTGSYVSEVYFAEGSEPYTTFASRDRDGQGVTLVAINLKFIGDVVSRIRIGHAGRVYVVDSASRLVAHPSQSLVLRQTSLRDAPAFRFISNRLDSEPGTAVSMFESLDLDGREAMVSAGPLSTAPWVLVAEQPRSEVLSPLYSRLVRTALLTLAGLLLAIAASAILAQRLASPILAVRKGAERIAHGDLSARIDVRTGDEVEALAREFNFMADQLQEYTSGLQQKVAAKTAEVELANRHKSEFLANMSHELRTPLNAVIGFSDALREEMFGNLNAKQMEYVRDIHASGQHLLSLINDILDLAKIEAGRMELEVRTFDVATALENCRALIRERAHNQRLTLEFRLPPALGPWRADERKFKQIMLNLLSNAVKFTPAGGTVRVEASNGGDWLEVRVSDTGPGIAKADQAAIFEEFRQLRAGGEKDEGSGLGLALARRLVELHGGDIAVDSDAGRGATFTVRLPRRAAANRG</sequence>
<evidence type="ECO:0000256" key="7">
    <source>
        <dbReference type="ARBA" id="ARBA00022741"/>
    </source>
</evidence>
<keyword evidence="8 14" id="KW-0418">Kinase</keyword>
<dbReference type="CDD" id="cd16922">
    <property type="entry name" value="HATPase_EvgS-ArcB-TorS-like"/>
    <property type="match status" value="1"/>
</dbReference>
<comment type="catalytic activity">
    <reaction evidence="1">
        <text>ATP + protein L-histidine = ADP + protein N-phospho-L-histidine.</text>
        <dbReference type="EC" id="2.7.13.3"/>
    </reaction>
</comment>
<dbReference type="CDD" id="cd12912">
    <property type="entry name" value="PDC2_MCP_like"/>
    <property type="match status" value="1"/>
</dbReference>
<evidence type="ECO:0000256" key="11">
    <source>
        <dbReference type="ARBA" id="ARBA00023136"/>
    </source>
</evidence>
<dbReference type="SMART" id="SM00388">
    <property type="entry name" value="HisKA"/>
    <property type="match status" value="1"/>
</dbReference>
<dbReference type="PANTHER" id="PTHR43711:SF31">
    <property type="entry name" value="HISTIDINE KINASE"/>
    <property type="match status" value="1"/>
</dbReference>
<keyword evidence="10" id="KW-0902">Two-component regulatory system</keyword>
<dbReference type="GO" id="GO:0005886">
    <property type="term" value="C:plasma membrane"/>
    <property type="evidence" value="ECO:0007669"/>
    <property type="project" value="UniProtKB-SubCell"/>
</dbReference>
<dbReference type="InterPro" id="IPR036097">
    <property type="entry name" value="HisK_dim/P_sf"/>
</dbReference>
<dbReference type="GO" id="GO:0000155">
    <property type="term" value="F:phosphorelay sensor kinase activity"/>
    <property type="evidence" value="ECO:0007669"/>
    <property type="project" value="InterPro"/>
</dbReference>
<dbReference type="InterPro" id="IPR036890">
    <property type="entry name" value="HATPase_C_sf"/>
</dbReference>
<dbReference type="FunFam" id="3.30.565.10:FF:000023">
    <property type="entry name" value="PAS domain-containing sensor histidine kinase"/>
    <property type="match status" value="1"/>
</dbReference>
<evidence type="ECO:0000313" key="15">
    <source>
        <dbReference type="Proteomes" id="UP000501534"/>
    </source>
</evidence>
<dbReference type="Gene3D" id="1.10.287.130">
    <property type="match status" value="1"/>
</dbReference>
<dbReference type="InterPro" id="IPR004358">
    <property type="entry name" value="Sig_transdc_His_kin-like_C"/>
</dbReference>
<evidence type="ECO:0000256" key="4">
    <source>
        <dbReference type="ARBA" id="ARBA00022475"/>
    </source>
</evidence>
<accession>A0A6M4GTP4</accession>
<keyword evidence="6 14" id="KW-0808">Transferase</keyword>
<dbReference type="EMBL" id="CP053069">
    <property type="protein sequence ID" value="QJR10671.1"/>
    <property type="molecule type" value="Genomic_DNA"/>
</dbReference>
<dbReference type="CDD" id="cd00082">
    <property type="entry name" value="HisKA"/>
    <property type="match status" value="1"/>
</dbReference>
<dbReference type="GO" id="GO:0005524">
    <property type="term" value="F:ATP binding"/>
    <property type="evidence" value="ECO:0007669"/>
    <property type="project" value="UniProtKB-KW"/>
</dbReference>
<dbReference type="PROSITE" id="PS50885">
    <property type="entry name" value="HAMP"/>
    <property type="match status" value="1"/>
</dbReference>
<keyword evidence="5" id="KW-0597">Phosphoprotein</keyword>
<evidence type="ECO:0000256" key="5">
    <source>
        <dbReference type="ARBA" id="ARBA00022553"/>
    </source>
</evidence>
<dbReference type="RefSeq" id="WP_171091355.1">
    <property type="nucleotide sequence ID" value="NZ_CP053069.1"/>
</dbReference>
<dbReference type="SUPFAM" id="SSF55874">
    <property type="entry name" value="ATPase domain of HSP90 chaperone/DNA topoisomerase II/histidine kinase"/>
    <property type="match status" value="1"/>
</dbReference>
<dbReference type="SUPFAM" id="SSF47384">
    <property type="entry name" value="Homodimeric domain of signal transducing histidine kinase"/>
    <property type="match status" value="1"/>
</dbReference>
<dbReference type="Gene3D" id="6.10.340.10">
    <property type="match status" value="1"/>
</dbReference>
<dbReference type="PRINTS" id="PR00344">
    <property type="entry name" value="BCTRLSENSOR"/>
</dbReference>
<dbReference type="Pfam" id="PF00512">
    <property type="entry name" value="HisKA"/>
    <property type="match status" value="1"/>
</dbReference>
<keyword evidence="4" id="KW-1003">Cell membrane</keyword>
<dbReference type="InterPro" id="IPR003661">
    <property type="entry name" value="HisK_dim/P_dom"/>
</dbReference>
<dbReference type="KEGG" id="uru:DSM104443_01738"/>
<evidence type="ECO:0000256" key="8">
    <source>
        <dbReference type="ARBA" id="ARBA00022777"/>
    </source>
</evidence>
<dbReference type="Pfam" id="PF02518">
    <property type="entry name" value="HATPase_c"/>
    <property type="match status" value="1"/>
</dbReference>